<reference evidence="1" key="1">
    <citation type="submission" date="2022-03" db="EMBL/GenBank/DDBJ databases">
        <title>Genome Identification and Characterization of new species Bdellovibrio reynosense LBG001 sp. nov. from a Mexico soil sample.</title>
        <authorList>
            <person name="Camilli A."/>
            <person name="Ajao Y."/>
            <person name="Guo X."/>
        </authorList>
    </citation>
    <scope>NUCLEOTIDE SEQUENCE</scope>
    <source>
        <strain evidence="1">LBG001</strain>
    </source>
</reference>
<dbReference type="RefSeq" id="WP_243539558.1">
    <property type="nucleotide sequence ID" value="NZ_CP093442.1"/>
</dbReference>
<sequence length="129" mass="14877">MKCILVPTLLGILLSGCTVYRSDGRKQFETAAPGKVAAASFQLLSCKKENKLESWLNEEFPNHSYELIVADSDLEIWRTNRNNKIEVKAIQRSEKSTHSCIYEFADEAVWNQYKEQFIRELENNIMTAE</sequence>
<dbReference type="PROSITE" id="PS51257">
    <property type="entry name" value="PROKAR_LIPOPROTEIN"/>
    <property type="match status" value="1"/>
</dbReference>
<organism evidence="1 2">
    <name type="scientific">Bdellovibrio reynosensis</name>
    <dbReference type="NCBI Taxonomy" id="2835041"/>
    <lineage>
        <taxon>Bacteria</taxon>
        <taxon>Pseudomonadati</taxon>
        <taxon>Bdellovibrionota</taxon>
        <taxon>Bdellovibrionia</taxon>
        <taxon>Bdellovibrionales</taxon>
        <taxon>Pseudobdellovibrionaceae</taxon>
        <taxon>Bdellovibrio</taxon>
    </lineage>
</organism>
<keyword evidence="2" id="KW-1185">Reference proteome</keyword>
<gene>
    <name evidence="1" type="ORF">MNR06_05170</name>
</gene>
<dbReference type="EMBL" id="CP093442">
    <property type="protein sequence ID" value="UOF02341.1"/>
    <property type="molecule type" value="Genomic_DNA"/>
</dbReference>
<evidence type="ECO:0000313" key="1">
    <source>
        <dbReference type="EMBL" id="UOF02341.1"/>
    </source>
</evidence>
<evidence type="ECO:0000313" key="2">
    <source>
        <dbReference type="Proteomes" id="UP000830116"/>
    </source>
</evidence>
<protein>
    <recommendedName>
        <fullName evidence="3">Lipoprotein</fullName>
    </recommendedName>
</protein>
<accession>A0ABY4CFA0</accession>
<name>A0ABY4CFA0_9BACT</name>
<evidence type="ECO:0008006" key="3">
    <source>
        <dbReference type="Google" id="ProtNLM"/>
    </source>
</evidence>
<proteinExistence type="predicted"/>
<dbReference type="Proteomes" id="UP000830116">
    <property type="component" value="Chromosome"/>
</dbReference>